<gene>
    <name evidence="8" type="ORF">V6N11_028669</name>
</gene>
<name>A0ABR2PQR1_9ROSI</name>
<comment type="similarity">
    <text evidence="6">Belongs to the MIP/aquaporin (TC 1.A.8) family.</text>
</comment>
<evidence type="ECO:0000256" key="3">
    <source>
        <dbReference type="ARBA" id="ARBA00022692"/>
    </source>
</evidence>
<dbReference type="InterPro" id="IPR023271">
    <property type="entry name" value="Aquaporin-like"/>
</dbReference>
<evidence type="ECO:0000256" key="7">
    <source>
        <dbReference type="SAM" id="Phobius"/>
    </source>
</evidence>
<feature type="transmembrane region" description="Helical" evidence="7">
    <location>
        <begin position="51"/>
        <end position="72"/>
    </location>
</feature>
<dbReference type="InterPro" id="IPR000425">
    <property type="entry name" value="MIP"/>
</dbReference>
<dbReference type="PANTHER" id="PTHR45665">
    <property type="entry name" value="AQUAPORIN-8"/>
    <property type="match status" value="1"/>
</dbReference>
<proteinExistence type="inferred from homology"/>
<reference evidence="8 9" key="1">
    <citation type="journal article" date="2024" name="G3 (Bethesda)">
        <title>Genome assembly of Hibiscus sabdariffa L. provides insights into metabolisms of medicinal natural products.</title>
        <authorList>
            <person name="Kim T."/>
        </authorList>
    </citation>
    <scope>NUCLEOTIDE SEQUENCE [LARGE SCALE GENOMIC DNA]</scope>
    <source>
        <strain evidence="8">TK-2024</strain>
        <tissue evidence="8">Old leaves</tissue>
    </source>
</reference>
<feature type="transmembrane region" description="Helical" evidence="7">
    <location>
        <begin position="17"/>
        <end position="39"/>
    </location>
</feature>
<dbReference type="InterPro" id="IPR034294">
    <property type="entry name" value="Aquaporin_transptr"/>
</dbReference>
<keyword evidence="9" id="KW-1185">Reference proteome</keyword>
<keyword evidence="2 6" id="KW-0813">Transport</keyword>
<dbReference type="EMBL" id="JBBPBN010000053">
    <property type="protein sequence ID" value="KAK8990704.1"/>
    <property type="molecule type" value="Genomic_DNA"/>
</dbReference>
<evidence type="ECO:0000256" key="5">
    <source>
        <dbReference type="ARBA" id="ARBA00023136"/>
    </source>
</evidence>
<evidence type="ECO:0000313" key="9">
    <source>
        <dbReference type="Proteomes" id="UP001396334"/>
    </source>
</evidence>
<evidence type="ECO:0008006" key="10">
    <source>
        <dbReference type="Google" id="ProtNLM"/>
    </source>
</evidence>
<dbReference type="PANTHER" id="PTHR45665:SF27">
    <property type="entry name" value="AQUAPORIN TIP5-1-RELATED"/>
    <property type="match status" value="1"/>
</dbReference>
<accession>A0ABR2PQR1</accession>
<dbReference type="Pfam" id="PF00230">
    <property type="entry name" value="MIP"/>
    <property type="match status" value="1"/>
</dbReference>
<dbReference type="Proteomes" id="UP001396334">
    <property type="component" value="Unassembled WGS sequence"/>
</dbReference>
<dbReference type="PROSITE" id="PS00221">
    <property type="entry name" value="MIP"/>
    <property type="match status" value="1"/>
</dbReference>
<keyword evidence="5 7" id="KW-0472">Membrane</keyword>
<evidence type="ECO:0000256" key="1">
    <source>
        <dbReference type="ARBA" id="ARBA00004141"/>
    </source>
</evidence>
<organism evidence="8 9">
    <name type="scientific">Hibiscus sabdariffa</name>
    <name type="common">roselle</name>
    <dbReference type="NCBI Taxonomy" id="183260"/>
    <lineage>
        <taxon>Eukaryota</taxon>
        <taxon>Viridiplantae</taxon>
        <taxon>Streptophyta</taxon>
        <taxon>Embryophyta</taxon>
        <taxon>Tracheophyta</taxon>
        <taxon>Spermatophyta</taxon>
        <taxon>Magnoliopsida</taxon>
        <taxon>eudicotyledons</taxon>
        <taxon>Gunneridae</taxon>
        <taxon>Pentapetalae</taxon>
        <taxon>rosids</taxon>
        <taxon>malvids</taxon>
        <taxon>Malvales</taxon>
        <taxon>Malvaceae</taxon>
        <taxon>Malvoideae</taxon>
        <taxon>Hibiscus</taxon>
    </lineage>
</organism>
<dbReference type="InterPro" id="IPR022357">
    <property type="entry name" value="MIP_CS"/>
</dbReference>
<keyword evidence="4 7" id="KW-1133">Transmembrane helix</keyword>
<comment type="subcellular location">
    <subcellularLocation>
        <location evidence="1">Membrane</location>
        <topology evidence="1">Multi-pass membrane protein</topology>
    </subcellularLocation>
</comment>
<sequence>MAPAYFKQSLTPDALRAYLAEFISTFFYVFAVVGSAMASRKLMSDSATDPSSLVLVAVANTFALSSAVYMAANVSGGHVNPAVTFGMAVGGHISVSTALFYWVSQMSASVVACLLLKIATVSQDVPIYTIANEMTGFGASLVEGVVAFGLVSDGRSHGAGGGAVLGRGNEPSISVWVGGGSGSVQEPGSLLGGAVYWSSRCWACV</sequence>
<dbReference type="Gene3D" id="1.20.1080.10">
    <property type="entry name" value="Glycerol uptake facilitator protein"/>
    <property type="match status" value="1"/>
</dbReference>
<protein>
    <recommendedName>
        <fullName evidence="10">Aquaporin TIP5-1</fullName>
    </recommendedName>
</protein>
<evidence type="ECO:0000256" key="2">
    <source>
        <dbReference type="ARBA" id="ARBA00022448"/>
    </source>
</evidence>
<evidence type="ECO:0000256" key="4">
    <source>
        <dbReference type="ARBA" id="ARBA00022989"/>
    </source>
</evidence>
<comment type="caution">
    <text evidence="8">The sequence shown here is derived from an EMBL/GenBank/DDBJ whole genome shotgun (WGS) entry which is preliminary data.</text>
</comment>
<evidence type="ECO:0000313" key="8">
    <source>
        <dbReference type="EMBL" id="KAK8990704.1"/>
    </source>
</evidence>
<feature type="transmembrane region" description="Helical" evidence="7">
    <location>
        <begin position="84"/>
        <end position="103"/>
    </location>
</feature>
<evidence type="ECO:0000256" key="6">
    <source>
        <dbReference type="RuleBase" id="RU000477"/>
    </source>
</evidence>
<dbReference type="SUPFAM" id="SSF81338">
    <property type="entry name" value="Aquaporin-like"/>
    <property type="match status" value="1"/>
</dbReference>
<keyword evidence="3 6" id="KW-0812">Transmembrane</keyword>
<dbReference type="PRINTS" id="PR00783">
    <property type="entry name" value="MINTRINSICP"/>
</dbReference>